<dbReference type="Proteomes" id="UP000596742">
    <property type="component" value="Unassembled WGS sequence"/>
</dbReference>
<evidence type="ECO:0000313" key="1">
    <source>
        <dbReference type="EMBL" id="VDI31271.1"/>
    </source>
</evidence>
<gene>
    <name evidence="1" type="ORF">MGAL_10B082306</name>
</gene>
<evidence type="ECO:0000313" key="2">
    <source>
        <dbReference type="Proteomes" id="UP000596742"/>
    </source>
</evidence>
<reference evidence="1" key="1">
    <citation type="submission" date="2018-11" db="EMBL/GenBank/DDBJ databases">
        <authorList>
            <person name="Alioto T."/>
            <person name="Alioto T."/>
        </authorList>
    </citation>
    <scope>NUCLEOTIDE SEQUENCE</scope>
</reference>
<name>A0A8B6EAN0_MYTGA</name>
<dbReference type="AlphaFoldDB" id="A0A8B6EAN0"/>
<comment type="caution">
    <text evidence="1">The sequence shown here is derived from an EMBL/GenBank/DDBJ whole genome shotgun (WGS) entry which is preliminary data.</text>
</comment>
<keyword evidence="2" id="KW-1185">Reference proteome</keyword>
<accession>A0A8B6EAN0</accession>
<proteinExistence type="predicted"/>
<dbReference type="EMBL" id="UYJE01004770">
    <property type="protein sequence ID" value="VDI31271.1"/>
    <property type="molecule type" value="Genomic_DNA"/>
</dbReference>
<dbReference type="PANTHER" id="PTHR33153">
    <property type="entry name" value="MYND-TYPE DOMAIN-CONTAINING PROTEIN"/>
    <property type="match status" value="1"/>
</dbReference>
<sequence>MRTYSKVEHQVTIQEHAFEDIFDDRYDIINEDFQDVLGDSLLNPLGESLLTNCSLGASLLNHSYPETSNSFRFEENQVPTTSTPLKQKLSNDVYLFDIDPNCSPVSDNDCFEPLDDTIISMEEESLQCESNFDHSDSPNSSETAHNDIDPEQFHDIKAIPVRSSPSHRFKNTKLTANKLVLRYTKTISLLQCQKINCCVRKCARSITIKQMKDMRLRFWSQNLLERHQWILDKMKESQQFVFNTEIGRICQKTFIALFGINKNAYYSIRRRYLQGSSYTLERKKYRKRSDKFINALIWLEEYATFRADRMPDSQTALLPYGTRRIRIYEQYHQENEKETQLKRSSFMLMWSKYLPHLKIKQVI</sequence>
<organism evidence="1 2">
    <name type="scientific">Mytilus galloprovincialis</name>
    <name type="common">Mediterranean mussel</name>
    <dbReference type="NCBI Taxonomy" id="29158"/>
    <lineage>
        <taxon>Eukaryota</taxon>
        <taxon>Metazoa</taxon>
        <taxon>Spiralia</taxon>
        <taxon>Lophotrochozoa</taxon>
        <taxon>Mollusca</taxon>
        <taxon>Bivalvia</taxon>
        <taxon>Autobranchia</taxon>
        <taxon>Pteriomorphia</taxon>
        <taxon>Mytilida</taxon>
        <taxon>Mytiloidea</taxon>
        <taxon>Mytilidae</taxon>
        <taxon>Mytilinae</taxon>
        <taxon>Mytilus</taxon>
    </lineage>
</organism>
<protein>
    <submittedName>
        <fullName evidence="1">Uncharacterized protein</fullName>
    </submittedName>
</protein>
<dbReference type="PANTHER" id="PTHR33153:SF3">
    <property type="entry name" value="TRAFFICKING PROTEIN PARTICLE COMPLEX SUBUNIT 11 DOMAIN-CONTAINING PROTEIN"/>
    <property type="match status" value="1"/>
</dbReference>
<dbReference type="OrthoDB" id="6051974at2759"/>